<feature type="transmembrane region" description="Helical" evidence="5">
    <location>
        <begin position="381"/>
        <end position="399"/>
    </location>
</feature>
<reference evidence="7 8" key="1">
    <citation type="submission" date="2016-05" db="EMBL/GenBank/DDBJ databases">
        <title>Niabella ginsenosidivorans BS26 whole genome sequencing.</title>
        <authorList>
            <person name="Im W.T."/>
            <person name="Siddiqi M.Z."/>
        </authorList>
    </citation>
    <scope>NUCLEOTIDE SEQUENCE [LARGE SCALE GENOMIC DNA]</scope>
    <source>
        <strain evidence="7 8">BS26</strain>
    </source>
</reference>
<feature type="transmembrane region" description="Helical" evidence="5">
    <location>
        <begin position="223"/>
        <end position="241"/>
    </location>
</feature>
<organism evidence="7 8">
    <name type="scientific">Niabella ginsenosidivorans</name>
    <dbReference type="NCBI Taxonomy" id="1176587"/>
    <lineage>
        <taxon>Bacteria</taxon>
        <taxon>Pseudomonadati</taxon>
        <taxon>Bacteroidota</taxon>
        <taxon>Chitinophagia</taxon>
        <taxon>Chitinophagales</taxon>
        <taxon>Chitinophagaceae</taxon>
        <taxon>Niabella</taxon>
    </lineage>
</organism>
<dbReference type="Pfam" id="PF07690">
    <property type="entry name" value="MFS_1"/>
    <property type="match status" value="1"/>
</dbReference>
<feature type="transmembrane region" description="Helical" evidence="5">
    <location>
        <begin position="145"/>
        <end position="165"/>
    </location>
</feature>
<dbReference type="OrthoDB" id="9774156at2"/>
<keyword evidence="2 5" id="KW-0812">Transmembrane</keyword>
<dbReference type="PANTHER" id="PTHR23508">
    <property type="entry name" value="CARBOXYLIC ACID TRANSPORTER PROTEIN HOMOLOG"/>
    <property type="match status" value="1"/>
</dbReference>
<evidence type="ECO:0000313" key="7">
    <source>
        <dbReference type="EMBL" id="ANH81678.1"/>
    </source>
</evidence>
<name>A0A1A9I201_9BACT</name>
<proteinExistence type="predicted"/>
<feature type="transmembrane region" description="Helical" evidence="5">
    <location>
        <begin position="59"/>
        <end position="79"/>
    </location>
</feature>
<dbReference type="AlphaFoldDB" id="A0A1A9I201"/>
<dbReference type="InterPro" id="IPR020846">
    <property type="entry name" value="MFS_dom"/>
</dbReference>
<gene>
    <name evidence="7" type="ORF">A8C56_12410</name>
</gene>
<feature type="domain" description="Major facilitator superfamily (MFS) profile" evidence="6">
    <location>
        <begin position="18"/>
        <end position="405"/>
    </location>
</feature>
<dbReference type="RefSeq" id="WP_067756448.1">
    <property type="nucleotide sequence ID" value="NZ_CP015772.1"/>
</dbReference>
<dbReference type="Gene3D" id="1.20.1250.20">
    <property type="entry name" value="MFS general substrate transporter like domains"/>
    <property type="match status" value="2"/>
</dbReference>
<dbReference type="KEGG" id="nia:A8C56_12410"/>
<dbReference type="InterPro" id="IPR036259">
    <property type="entry name" value="MFS_trans_sf"/>
</dbReference>
<feature type="transmembrane region" description="Helical" evidence="5">
    <location>
        <begin position="12"/>
        <end position="39"/>
    </location>
</feature>
<evidence type="ECO:0000256" key="2">
    <source>
        <dbReference type="ARBA" id="ARBA00022692"/>
    </source>
</evidence>
<dbReference type="GO" id="GO:0005886">
    <property type="term" value="C:plasma membrane"/>
    <property type="evidence" value="ECO:0007669"/>
    <property type="project" value="TreeGrafter"/>
</dbReference>
<dbReference type="SUPFAM" id="SSF103473">
    <property type="entry name" value="MFS general substrate transporter"/>
    <property type="match status" value="1"/>
</dbReference>
<protein>
    <submittedName>
        <fullName evidence="7">MFS transporter</fullName>
    </submittedName>
</protein>
<dbReference type="EMBL" id="CP015772">
    <property type="protein sequence ID" value="ANH81678.1"/>
    <property type="molecule type" value="Genomic_DNA"/>
</dbReference>
<feature type="transmembrane region" description="Helical" evidence="5">
    <location>
        <begin position="314"/>
        <end position="336"/>
    </location>
</feature>
<dbReference type="Proteomes" id="UP000077667">
    <property type="component" value="Chromosome"/>
</dbReference>
<keyword evidence="4 5" id="KW-0472">Membrane</keyword>
<evidence type="ECO:0000256" key="3">
    <source>
        <dbReference type="ARBA" id="ARBA00022989"/>
    </source>
</evidence>
<evidence type="ECO:0000259" key="6">
    <source>
        <dbReference type="PROSITE" id="PS50850"/>
    </source>
</evidence>
<feature type="transmembrane region" description="Helical" evidence="5">
    <location>
        <begin position="261"/>
        <end position="284"/>
    </location>
</feature>
<feature type="transmembrane region" description="Helical" evidence="5">
    <location>
        <begin position="115"/>
        <end position="138"/>
    </location>
</feature>
<accession>A0A1A9I201</accession>
<sequence length="417" mass="45232">MNAEQSIPKRPIILLNAAVIVAALGYFVDIYDLLLFSIVRVPSLQSLGIKGDAVANKGVFILNVQMIGLLAGGIFWGILGDRKGRLSVLFGSILIYSVANIANGFAASINSYATWRFIAGFGLAGELGSGITLVAELMPKEKRGYATTIVASVGVFGAVVAFFIARHFPWRISYFIGGSLGLCLLLLRVKVSESSVFSKSRKAQVSHGSFLLLFNNWSRFFKYLRCILIGVPLWFVVGILITFSPEFGREMKVRGPVDAGAAVACCYGGLVLGDIISGLLSQLLKSRVKVVYFYLFLAAAGVAIFINLNRISLASFYVLCSGLGFSVGYWVIFMTIATEQFGTNIRATVTTTAPNFVRGMVVPITIAFEYLKTDIFHTGRGAAALVGAVCLALAFWSLSRMQETFSKDLNYLETNNN</sequence>
<dbReference type="InterPro" id="IPR011701">
    <property type="entry name" value="MFS"/>
</dbReference>
<feature type="transmembrane region" description="Helical" evidence="5">
    <location>
        <begin position="291"/>
        <end position="308"/>
    </location>
</feature>
<evidence type="ECO:0000256" key="1">
    <source>
        <dbReference type="ARBA" id="ARBA00004141"/>
    </source>
</evidence>
<feature type="transmembrane region" description="Helical" evidence="5">
    <location>
        <begin position="86"/>
        <end position="109"/>
    </location>
</feature>
<dbReference type="STRING" id="1176587.A8C56_12410"/>
<evidence type="ECO:0000256" key="4">
    <source>
        <dbReference type="ARBA" id="ARBA00023136"/>
    </source>
</evidence>
<dbReference type="GO" id="GO:0046943">
    <property type="term" value="F:carboxylic acid transmembrane transporter activity"/>
    <property type="evidence" value="ECO:0007669"/>
    <property type="project" value="TreeGrafter"/>
</dbReference>
<dbReference type="PROSITE" id="PS50850">
    <property type="entry name" value="MFS"/>
    <property type="match status" value="1"/>
</dbReference>
<keyword evidence="3 5" id="KW-1133">Transmembrane helix</keyword>
<dbReference type="PANTHER" id="PTHR23508:SF10">
    <property type="entry name" value="CARBOXYLIC ACID TRANSPORTER PROTEIN HOMOLOG"/>
    <property type="match status" value="1"/>
</dbReference>
<feature type="transmembrane region" description="Helical" evidence="5">
    <location>
        <begin position="171"/>
        <end position="191"/>
    </location>
</feature>
<keyword evidence="8" id="KW-1185">Reference proteome</keyword>
<evidence type="ECO:0000313" key="8">
    <source>
        <dbReference type="Proteomes" id="UP000077667"/>
    </source>
</evidence>
<evidence type="ECO:0000256" key="5">
    <source>
        <dbReference type="SAM" id="Phobius"/>
    </source>
</evidence>
<comment type="subcellular location">
    <subcellularLocation>
        <location evidence="1">Membrane</location>
        <topology evidence="1">Multi-pass membrane protein</topology>
    </subcellularLocation>
</comment>